<dbReference type="EMBL" id="AP027734">
    <property type="protein sequence ID" value="BDZ55210.1"/>
    <property type="molecule type" value="Genomic_DNA"/>
</dbReference>
<evidence type="ECO:0000259" key="4">
    <source>
        <dbReference type="PROSITE" id="PS50893"/>
    </source>
</evidence>
<dbReference type="SUPFAM" id="SSF52540">
    <property type="entry name" value="P-loop containing nucleoside triphosphate hydrolases"/>
    <property type="match status" value="1"/>
</dbReference>
<accession>A0ABM8H3B0</accession>
<dbReference type="PROSITE" id="PS00211">
    <property type="entry name" value="ABC_TRANSPORTER_1"/>
    <property type="match status" value="1"/>
</dbReference>
<reference evidence="6" key="1">
    <citation type="journal article" date="2019" name="Int. J. Syst. Evol. Microbiol.">
        <title>The Global Catalogue of Microorganisms (GCM) 10K type strain sequencing project: providing services to taxonomists for standard genome sequencing and annotation.</title>
        <authorList>
            <consortium name="The Broad Institute Genomics Platform"/>
            <consortium name="The Broad Institute Genome Sequencing Center for Infectious Disease"/>
            <person name="Wu L."/>
            <person name="Ma J."/>
        </authorList>
    </citation>
    <scope>NUCLEOTIDE SEQUENCE [LARGE SCALE GENOMIC DNA]</scope>
    <source>
        <strain evidence="6">NBRC 109019</strain>
    </source>
</reference>
<dbReference type="InterPro" id="IPR050166">
    <property type="entry name" value="ABC_transporter_ATP-bind"/>
</dbReference>
<proteinExistence type="predicted"/>
<dbReference type="InterPro" id="IPR003593">
    <property type="entry name" value="AAA+_ATPase"/>
</dbReference>
<dbReference type="PANTHER" id="PTHR42788:SF13">
    <property type="entry name" value="ALIPHATIC SULFONATES IMPORT ATP-BINDING PROTEIN SSUB"/>
    <property type="match status" value="1"/>
</dbReference>
<dbReference type="PANTHER" id="PTHR42788">
    <property type="entry name" value="TAURINE IMPORT ATP-BINDING PROTEIN-RELATED"/>
    <property type="match status" value="1"/>
</dbReference>
<dbReference type="Proteomes" id="UP001321477">
    <property type="component" value="Chromosome"/>
</dbReference>
<evidence type="ECO:0000313" key="6">
    <source>
        <dbReference type="Proteomes" id="UP001321477"/>
    </source>
</evidence>
<sequence>MRVRAVDLAFAHPGAATLYEGLSFEAAGGELIALTGPSGSGKSTLLSILGGWLEPTHGVLETTGVQRLALVPQNPYGVPGRTAVDHVSLPLVARGSTRSDATRIAREYLGLLKLEHAADRPYRMLSGGERQRMLLARALASKPDLLLVDEPTAQLDATAAAEVCDALAGLQHHGVLIFVATHDTRVVTVCSSVVDLLTVAPAAPPAGRIGRKRCGREVA</sequence>
<evidence type="ECO:0000256" key="2">
    <source>
        <dbReference type="ARBA" id="ARBA00022741"/>
    </source>
</evidence>
<keyword evidence="3" id="KW-0067">ATP-binding</keyword>
<gene>
    <name evidence="5" type="ORF">GCM10025870_22830</name>
</gene>
<keyword evidence="1" id="KW-0813">Transport</keyword>
<evidence type="ECO:0000256" key="3">
    <source>
        <dbReference type="ARBA" id="ARBA00022840"/>
    </source>
</evidence>
<keyword evidence="6" id="KW-1185">Reference proteome</keyword>
<feature type="domain" description="ABC transporter" evidence="4">
    <location>
        <begin position="3"/>
        <end position="218"/>
    </location>
</feature>
<evidence type="ECO:0000313" key="5">
    <source>
        <dbReference type="EMBL" id="BDZ55210.1"/>
    </source>
</evidence>
<protein>
    <recommendedName>
        <fullName evidence="4">ABC transporter domain-containing protein</fullName>
    </recommendedName>
</protein>
<dbReference type="Pfam" id="PF00005">
    <property type="entry name" value="ABC_tran"/>
    <property type="match status" value="1"/>
</dbReference>
<name>A0ABM8H3B0_9MICO</name>
<dbReference type="PROSITE" id="PS50893">
    <property type="entry name" value="ABC_TRANSPORTER_2"/>
    <property type="match status" value="1"/>
</dbReference>
<organism evidence="5 6">
    <name type="scientific">Agromyces marinus</name>
    <dbReference type="NCBI Taxonomy" id="1389020"/>
    <lineage>
        <taxon>Bacteria</taxon>
        <taxon>Bacillati</taxon>
        <taxon>Actinomycetota</taxon>
        <taxon>Actinomycetes</taxon>
        <taxon>Micrococcales</taxon>
        <taxon>Microbacteriaceae</taxon>
        <taxon>Agromyces</taxon>
    </lineage>
</organism>
<dbReference type="Gene3D" id="3.40.50.300">
    <property type="entry name" value="P-loop containing nucleotide triphosphate hydrolases"/>
    <property type="match status" value="1"/>
</dbReference>
<keyword evidence="2" id="KW-0547">Nucleotide-binding</keyword>
<evidence type="ECO:0000256" key="1">
    <source>
        <dbReference type="ARBA" id="ARBA00022448"/>
    </source>
</evidence>
<dbReference type="InterPro" id="IPR017871">
    <property type="entry name" value="ABC_transporter-like_CS"/>
</dbReference>
<dbReference type="InterPro" id="IPR003439">
    <property type="entry name" value="ABC_transporter-like_ATP-bd"/>
</dbReference>
<dbReference type="InterPro" id="IPR027417">
    <property type="entry name" value="P-loop_NTPase"/>
</dbReference>
<dbReference type="SMART" id="SM00382">
    <property type="entry name" value="AAA"/>
    <property type="match status" value="1"/>
</dbReference>